<dbReference type="Pfam" id="PF01250">
    <property type="entry name" value="Ribosomal_S6"/>
    <property type="match status" value="1"/>
</dbReference>
<evidence type="ECO:0000256" key="1">
    <source>
        <dbReference type="ARBA" id="ARBA00009512"/>
    </source>
</evidence>
<gene>
    <name evidence="2" type="ORF">ACHAW5_007519</name>
</gene>
<dbReference type="PANTHER" id="PTHR21011:SF1">
    <property type="entry name" value="SMALL RIBOSOMAL SUBUNIT PROTEIN BS6M"/>
    <property type="match status" value="1"/>
</dbReference>
<evidence type="ECO:0000313" key="3">
    <source>
        <dbReference type="Proteomes" id="UP001530315"/>
    </source>
</evidence>
<dbReference type="InterPro" id="IPR014717">
    <property type="entry name" value="Transl_elong_EF1B/ribsomal_bS6"/>
</dbReference>
<reference evidence="2 3" key="1">
    <citation type="submission" date="2024-10" db="EMBL/GenBank/DDBJ databases">
        <title>Updated reference genomes for cyclostephanoid diatoms.</title>
        <authorList>
            <person name="Roberts W.R."/>
            <person name="Alverson A.J."/>
        </authorList>
    </citation>
    <scope>NUCLEOTIDE SEQUENCE [LARGE SCALE GENOMIC DNA]</scope>
    <source>
        <strain evidence="2 3">AJA276-08</strain>
    </source>
</reference>
<dbReference type="Proteomes" id="UP001530315">
    <property type="component" value="Unassembled WGS sequence"/>
</dbReference>
<organism evidence="2 3">
    <name type="scientific">Stephanodiscus triporus</name>
    <dbReference type="NCBI Taxonomy" id="2934178"/>
    <lineage>
        <taxon>Eukaryota</taxon>
        <taxon>Sar</taxon>
        <taxon>Stramenopiles</taxon>
        <taxon>Ochrophyta</taxon>
        <taxon>Bacillariophyta</taxon>
        <taxon>Coscinodiscophyceae</taxon>
        <taxon>Thalassiosirophycidae</taxon>
        <taxon>Stephanodiscales</taxon>
        <taxon>Stephanodiscaceae</taxon>
        <taxon>Stephanodiscus</taxon>
    </lineage>
</organism>
<comment type="caution">
    <text evidence="2">The sequence shown here is derived from an EMBL/GenBank/DDBJ whole genome shotgun (WGS) entry which is preliminary data.</text>
</comment>
<evidence type="ECO:0008006" key="4">
    <source>
        <dbReference type="Google" id="ProtNLM"/>
    </source>
</evidence>
<evidence type="ECO:0000313" key="2">
    <source>
        <dbReference type="EMBL" id="KAL3771217.1"/>
    </source>
</evidence>
<comment type="similarity">
    <text evidence="1">Belongs to the bacterial ribosomal protein bS6 family.</text>
</comment>
<dbReference type="SUPFAM" id="SSF54995">
    <property type="entry name" value="Ribosomal protein S6"/>
    <property type="match status" value="1"/>
</dbReference>
<protein>
    <recommendedName>
        <fullName evidence="4">Ribosomal protein S6</fullName>
    </recommendedName>
</protein>
<dbReference type="EMBL" id="JALLAZ020001609">
    <property type="protein sequence ID" value="KAL3771217.1"/>
    <property type="molecule type" value="Genomic_DNA"/>
</dbReference>
<dbReference type="InterPro" id="IPR035980">
    <property type="entry name" value="Ribosomal_bS6_sf"/>
</dbReference>
<name>A0ABD3N9H5_9STRA</name>
<proteinExistence type="inferred from homology"/>
<dbReference type="InterPro" id="IPR000529">
    <property type="entry name" value="Ribosomal_bS6"/>
</dbReference>
<dbReference type="CDD" id="cd15465">
    <property type="entry name" value="bS6_mito"/>
    <property type="match status" value="1"/>
</dbReference>
<dbReference type="GO" id="GO:0005737">
    <property type="term" value="C:cytoplasm"/>
    <property type="evidence" value="ECO:0007669"/>
    <property type="project" value="UniProtKB-ARBA"/>
</dbReference>
<accession>A0ABD3N9H5</accession>
<dbReference type="AlphaFoldDB" id="A0ABD3N9H5"/>
<dbReference type="Gene3D" id="3.30.70.60">
    <property type="match status" value="1"/>
</dbReference>
<dbReference type="PANTHER" id="PTHR21011">
    <property type="entry name" value="MITOCHONDRIAL 28S RIBOSOMAL PROTEIN S6"/>
    <property type="match status" value="1"/>
</dbReference>
<sequence>MDRFRDHVELVLIMVFYECMMTAKNTAHYNTLTALMKEISLKIVNNGGIVRSIQNHGIRQLPHRFKAKYADREGNRYYEKGRFISVFYDANPNVMKQVQGILNLDDQVLRITHLRASNKFGEVNNLKENKNPYIQEILEELGLEGSSKK</sequence>
<keyword evidence="3" id="KW-1185">Reference proteome</keyword>